<gene>
    <name evidence="2" type="ORF">CK620_02505</name>
</gene>
<dbReference type="SUPFAM" id="SSF56266">
    <property type="entry name" value="DmpA/ArgJ-like"/>
    <property type="match status" value="1"/>
</dbReference>
<dbReference type="AlphaFoldDB" id="A0A2A2AF29"/>
<dbReference type="RefSeq" id="WP_095549119.1">
    <property type="nucleotide sequence ID" value="NZ_NSJF01000001.1"/>
</dbReference>
<comment type="caution">
    <text evidence="2">The sequence shown here is derived from an EMBL/GenBank/DDBJ whole genome shotgun (WGS) entry which is preliminary data.</text>
</comment>
<dbReference type="GO" id="GO:0004177">
    <property type="term" value="F:aminopeptidase activity"/>
    <property type="evidence" value="ECO:0007669"/>
    <property type="project" value="TreeGrafter"/>
</dbReference>
<dbReference type="EMBL" id="NSJF01000001">
    <property type="protein sequence ID" value="PAT36331.1"/>
    <property type="molecule type" value="Genomic_DNA"/>
</dbReference>
<dbReference type="Gene3D" id="3.60.70.12">
    <property type="entry name" value="L-amino peptidase D-ALA esterase/amidase"/>
    <property type="match status" value="1"/>
</dbReference>
<evidence type="ECO:0000256" key="1">
    <source>
        <dbReference type="ARBA" id="ARBA00007068"/>
    </source>
</evidence>
<dbReference type="CDD" id="cd02252">
    <property type="entry name" value="nylC_like"/>
    <property type="match status" value="1"/>
</dbReference>
<dbReference type="PANTHER" id="PTHR36512">
    <property type="entry name" value="D-AMINOPEPTIDASE"/>
    <property type="match status" value="1"/>
</dbReference>
<protein>
    <submittedName>
        <fullName evidence="2">Peptidase S58</fullName>
    </submittedName>
</protein>
<sequence>MDDLAQRLQRPSCITDVPGIAAGHAQMAGRATGCTVVLAAGHAHAAPGGQGAIAAVDVRGAAPGTRETDLLAPGNLVEKVHAIALCGGSAFGLDAASGVVRWLEEQGQGLDTGVCRVPIVPAAVLFDLLIGDARIRPDAACGHAACVAAQAQASARMPLAQGNVGAGSGAIVGKMFGLERAMRGGIGSASVRVGGVTVGALIACNAVGDVRHPERGAILAGARAAPGSLQPCDAQRALLAGQAPLPALAGSNTTIGVIATDAPLTRPQALRLAGQGHDGLARCITPVHTQSDGDTLFMLSTGLASSSPGTMVLGAMVAEAVALATLRAVLHAQDYADAQLRIPAVAAAQRRALLGE</sequence>
<reference evidence="2 3" key="1">
    <citation type="submission" date="2017-08" db="EMBL/GenBank/DDBJ databases">
        <title>WGS of Clinical strains of the CDC Group NO-1 linked to zoonotic infections in humans.</title>
        <authorList>
            <person name="Bernier A.-M."/>
            <person name="Bernard K."/>
        </authorList>
    </citation>
    <scope>NUCLEOTIDE SEQUENCE [LARGE SCALE GENOMIC DNA]</scope>
    <source>
        <strain evidence="2 3">NML03-0146</strain>
    </source>
</reference>
<comment type="similarity">
    <text evidence="1">Belongs to the peptidase S58 family.</text>
</comment>
<dbReference type="Pfam" id="PF03576">
    <property type="entry name" value="Peptidase_S58"/>
    <property type="match status" value="1"/>
</dbReference>
<dbReference type="InterPro" id="IPR016117">
    <property type="entry name" value="ArgJ-like_dom_sf"/>
</dbReference>
<dbReference type="Proteomes" id="UP000217999">
    <property type="component" value="Unassembled WGS sequence"/>
</dbReference>
<organism evidence="2 3">
    <name type="scientific">Vandammella animalimorsus</name>
    <dbReference type="NCBI Taxonomy" id="2029117"/>
    <lineage>
        <taxon>Bacteria</taxon>
        <taxon>Pseudomonadati</taxon>
        <taxon>Pseudomonadota</taxon>
        <taxon>Betaproteobacteria</taxon>
        <taxon>Burkholderiales</taxon>
        <taxon>Comamonadaceae</taxon>
        <taxon>Vandammella</taxon>
    </lineage>
</organism>
<dbReference type="PANTHER" id="PTHR36512:SF3">
    <property type="entry name" value="BLR5678 PROTEIN"/>
    <property type="match status" value="1"/>
</dbReference>
<dbReference type="InterPro" id="IPR005321">
    <property type="entry name" value="Peptidase_S58_DmpA"/>
</dbReference>
<name>A0A2A2AF29_9BURK</name>
<accession>A0A2A2AF29</accession>
<evidence type="ECO:0000313" key="3">
    <source>
        <dbReference type="Proteomes" id="UP000217999"/>
    </source>
</evidence>
<proteinExistence type="inferred from homology"/>
<evidence type="ECO:0000313" key="2">
    <source>
        <dbReference type="EMBL" id="PAT36331.1"/>
    </source>
</evidence>